<dbReference type="SUPFAM" id="SSF55608">
    <property type="entry name" value="Homing endonucleases"/>
    <property type="match status" value="2"/>
</dbReference>
<geneLocation type="chloroplast" evidence="2"/>
<dbReference type="InterPro" id="IPR051289">
    <property type="entry name" value="LAGLIDADG_Endonuclease"/>
</dbReference>
<proteinExistence type="predicted"/>
<keyword evidence="2" id="KW-0255">Endonuclease</keyword>
<dbReference type="PANTHER" id="PTHR36181:SF2">
    <property type="entry name" value="INTRON-ENCODED ENDONUCLEASE AI3-RELATED"/>
    <property type="match status" value="1"/>
</dbReference>
<dbReference type="GO" id="GO:0005739">
    <property type="term" value="C:mitochondrion"/>
    <property type="evidence" value="ECO:0007669"/>
    <property type="project" value="UniProtKB-ARBA"/>
</dbReference>
<keyword evidence="2" id="KW-0540">Nuclease</keyword>
<protein>
    <submittedName>
        <fullName evidence="2">Putative double LAGLIDADG homing endonuclease</fullName>
    </submittedName>
</protein>
<gene>
    <name evidence="2" type="primary">orf409</name>
</gene>
<reference evidence="2" key="1">
    <citation type="journal article" date="2015" name="BMC Evol. Biol.">
        <title>Chloroplast phylogenomic analysis of chlorophyte green algae identifies a novel lineage sister to the Sphaeropleales (Chlorophyceae).</title>
        <authorList>
            <person name="Lemieux C."/>
            <person name="Vincent A.T."/>
            <person name="Labarre A."/>
            <person name="Otis C."/>
            <person name="Turmel M."/>
        </authorList>
    </citation>
    <scope>NUCLEOTIDE SEQUENCE</scope>
</reference>
<dbReference type="EMBL" id="KT625417">
    <property type="protein sequence ID" value="ALO63258.1"/>
    <property type="molecule type" value="Genomic_DNA"/>
</dbReference>
<keyword evidence="2" id="KW-0378">Hydrolase</keyword>
<dbReference type="PANTHER" id="PTHR36181">
    <property type="entry name" value="INTRON-ENCODED ENDONUCLEASE AI3-RELATED"/>
    <property type="match status" value="1"/>
</dbReference>
<feature type="domain" description="Homing endonuclease LAGLIDADG" evidence="1">
    <location>
        <begin position="230"/>
        <end position="343"/>
    </location>
</feature>
<dbReference type="InterPro" id="IPR027434">
    <property type="entry name" value="Homing_endonucl"/>
</dbReference>
<keyword evidence="2" id="KW-0150">Chloroplast</keyword>
<keyword evidence="2" id="KW-0934">Plastid</keyword>
<dbReference type="Gene3D" id="3.10.28.10">
    <property type="entry name" value="Homing endonucleases"/>
    <property type="match status" value="2"/>
</dbReference>
<evidence type="ECO:0000313" key="2">
    <source>
        <dbReference type="EMBL" id="ALO63258.1"/>
    </source>
</evidence>
<organism evidence="2">
    <name type="scientific">Chlamydomonas applanata</name>
    <name type="common">Chlamydomonas humicola</name>
    <dbReference type="NCBI Taxonomy" id="35704"/>
    <lineage>
        <taxon>Eukaryota</taxon>
        <taxon>Viridiplantae</taxon>
        <taxon>Chlorophyta</taxon>
        <taxon>core chlorophytes</taxon>
        <taxon>Chlorophyceae</taxon>
        <taxon>CS clade</taxon>
        <taxon>Chlamydomonadales</taxon>
        <taxon>Chlamydomonadaceae</taxon>
        <taxon>Chlamydomonas</taxon>
    </lineage>
</organism>
<name>A0A0S2LPV2_CHLAP</name>
<sequence>MLEQPDRRFGPYLNPFRLGVRENPLGSVGFANMIDECEGRLHHPRANQQVTKTYNKCLGTSETTREAAPDSGEFQPFFNFSDFNNHTPQHIKKIDPRFLTWFIGFFEGDGSVAFRNSNGQLNFGYDPVKKRADFEITQDINNIQLLYFIRKIMGFGRVMEYEKNGRKYARFYTSKREHIVRLLHLFNGNFVLEKRRNQFEKWLNDINQGWGLNIPLKPWTGRVSLKNAWLSGFTDADGGFNTNSNTGFAAGKGTKDKNGNVIFRFNTKFYITQDGEIPVLTTIQQLTGAKNKLSQSTNGTSKKLYNRLEITSIEPTAILIDYFKRFPLKGKRHIDCLRWARVHAYKTRHIILNEGAAKTLSRLLEKLQDSGETMSLADMGVVFSSEEEQLLNSLPLSQKNPKYLKKSTS</sequence>
<dbReference type="GO" id="GO:0004519">
    <property type="term" value="F:endonuclease activity"/>
    <property type="evidence" value="ECO:0007669"/>
    <property type="project" value="UniProtKB-KW"/>
</dbReference>
<dbReference type="Pfam" id="PF00961">
    <property type="entry name" value="LAGLIDADG_1"/>
    <property type="match status" value="2"/>
</dbReference>
<dbReference type="AlphaFoldDB" id="A0A0S2LPV2"/>
<accession>A0A0S2LPV2</accession>
<dbReference type="InterPro" id="IPR004860">
    <property type="entry name" value="LAGLIDADG_dom"/>
</dbReference>
<evidence type="ECO:0000259" key="1">
    <source>
        <dbReference type="Pfam" id="PF00961"/>
    </source>
</evidence>
<feature type="domain" description="Homing endonuclease LAGLIDADG" evidence="1">
    <location>
        <begin position="103"/>
        <end position="203"/>
    </location>
</feature>